<dbReference type="SUPFAM" id="SSF54909">
    <property type="entry name" value="Dimeric alpha+beta barrel"/>
    <property type="match status" value="1"/>
</dbReference>
<keyword evidence="2" id="KW-0560">Oxidoreductase</keyword>
<dbReference type="PANTHER" id="PTHR33336:SF15">
    <property type="entry name" value="ABM DOMAIN-CONTAINING PROTEIN"/>
    <property type="match status" value="1"/>
</dbReference>
<gene>
    <name evidence="2" type="ORF">CLM73_00035</name>
</gene>
<proteinExistence type="predicted"/>
<reference evidence="2 3" key="1">
    <citation type="submission" date="2017-09" db="EMBL/GenBank/DDBJ databases">
        <title>Genomic, metabolic, and phenotypic characteristics of bacterial isolates from the natural microbiome of the model nematode Caenorhabditis elegans.</title>
        <authorList>
            <person name="Zimmermann J."/>
            <person name="Obeng N."/>
            <person name="Yang W."/>
            <person name="Obeng O."/>
            <person name="Kissoyan K."/>
            <person name="Pees B."/>
            <person name="Dirksen P."/>
            <person name="Hoppner M."/>
            <person name="Franke A."/>
            <person name="Rosenstiel P."/>
            <person name="Leippe M."/>
            <person name="Dierking K."/>
            <person name="Kaleta C."/>
            <person name="Schulenburg H."/>
        </authorList>
    </citation>
    <scope>NUCLEOTIDE SEQUENCE [LARGE SCALE GENOMIC DNA]</scope>
    <source>
        <strain evidence="2 3">MYb73</strain>
    </source>
</reference>
<dbReference type="PROSITE" id="PS51725">
    <property type="entry name" value="ABM"/>
    <property type="match status" value="1"/>
</dbReference>
<dbReference type="Gene3D" id="3.30.70.100">
    <property type="match status" value="1"/>
</dbReference>
<dbReference type="InterPro" id="IPR011008">
    <property type="entry name" value="Dimeric_a/b-barrel"/>
</dbReference>
<dbReference type="PANTHER" id="PTHR33336">
    <property type="entry name" value="QUINOL MONOOXYGENASE YGIN-RELATED"/>
    <property type="match status" value="1"/>
</dbReference>
<accession>A0A2S0I0V0</accession>
<sequence>MNLPHQPGAYGAQFPDHGQSAADHDKDLPTSVVVAAYYRVHPEDRQSFVDAVIPDMLAARKMPGCIYYAFAADLTDANLFHLVEGWADEAAYERHEHAPSFLAALAHVVKHVRILDRQGIRYEVARQIIDDPRSKVAPA</sequence>
<dbReference type="InterPro" id="IPR007138">
    <property type="entry name" value="ABM_dom"/>
</dbReference>
<keyword evidence="3" id="KW-1185">Reference proteome</keyword>
<dbReference type="RefSeq" id="WP_105236799.1">
    <property type="nucleotide sequence ID" value="NZ_CP023270.1"/>
</dbReference>
<evidence type="ECO:0000259" key="1">
    <source>
        <dbReference type="PROSITE" id="PS51725"/>
    </source>
</evidence>
<dbReference type="AlphaFoldDB" id="A0A2S0I0V0"/>
<keyword evidence="2" id="KW-0503">Monooxygenase</keyword>
<organism evidence="2 3">
    <name type="scientific">Achromobacter spanius</name>
    <dbReference type="NCBI Taxonomy" id="217203"/>
    <lineage>
        <taxon>Bacteria</taxon>
        <taxon>Pseudomonadati</taxon>
        <taxon>Pseudomonadota</taxon>
        <taxon>Betaproteobacteria</taxon>
        <taxon>Burkholderiales</taxon>
        <taxon>Alcaligenaceae</taxon>
        <taxon>Achromobacter</taxon>
    </lineage>
</organism>
<dbReference type="GO" id="GO:0004497">
    <property type="term" value="F:monooxygenase activity"/>
    <property type="evidence" value="ECO:0007669"/>
    <property type="project" value="UniProtKB-KW"/>
</dbReference>
<dbReference type="InterPro" id="IPR050744">
    <property type="entry name" value="AI-2_Isomerase_LsrG"/>
</dbReference>
<name>A0A2S0I0V0_9BURK</name>
<evidence type="ECO:0000313" key="2">
    <source>
        <dbReference type="EMBL" id="AVJ25642.1"/>
    </source>
</evidence>
<feature type="domain" description="ABM" evidence="1">
    <location>
        <begin position="32"/>
        <end position="124"/>
    </location>
</feature>
<dbReference type="Proteomes" id="UP000239477">
    <property type="component" value="Chromosome"/>
</dbReference>
<dbReference type="Pfam" id="PF03992">
    <property type="entry name" value="ABM"/>
    <property type="match status" value="1"/>
</dbReference>
<protein>
    <submittedName>
        <fullName evidence="2">Antibiotic biosynthesis monooxygenase</fullName>
    </submittedName>
</protein>
<evidence type="ECO:0000313" key="3">
    <source>
        <dbReference type="Proteomes" id="UP000239477"/>
    </source>
</evidence>
<dbReference type="OrthoDB" id="9812192at2"/>
<dbReference type="EMBL" id="CP023270">
    <property type="protein sequence ID" value="AVJ25642.1"/>
    <property type="molecule type" value="Genomic_DNA"/>
</dbReference>